<keyword evidence="8" id="KW-0808">Transferase</keyword>
<protein>
    <submittedName>
        <fullName evidence="8">Aminotransferase class V-fold PLP-dependent enzyme</fullName>
    </submittedName>
</protein>
<keyword evidence="8" id="KW-0032">Aminotransferase</keyword>
<comment type="similarity">
    <text evidence="2">Belongs to the Orn/Lys/Arg decarboxylase class-I family.</text>
</comment>
<evidence type="ECO:0000313" key="9">
    <source>
        <dbReference type="Proteomes" id="UP000460257"/>
    </source>
</evidence>
<accession>A0A6N7J1X6</accession>
<dbReference type="Proteomes" id="UP000460257">
    <property type="component" value="Unassembled WGS sequence"/>
</dbReference>
<evidence type="ECO:0000256" key="2">
    <source>
        <dbReference type="ARBA" id="ARBA00010671"/>
    </source>
</evidence>
<dbReference type="InterPro" id="IPR015421">
    <property type="entry name" value="PyrdxlP-dep_Trfase_major"/>
</dbReference>
<dbReference type="PANTHER" id="PTHR43277">
    <property type="entry name" value="ARGININE DECARBOXYLASE"/>
    <property type="match status" value="1"/>
</dbReference>
<dbReference type="SUPFAM" id="SSF55904">
    <property type="entry name" value="Ornithine decarboxylase C-terminal domain"/>
    <property type="match status" value="1"/>
</dbReference>
<dbReference type="InterPro" id="IPR008286">
    <property type="entry name" value="Prn/Lys/Arg_de-COase_C"/>
</dbReference>
<organism evidence="8 9">
    <name type="scientific">Candidatus Weimeria bifida</name>
    <dbReference type="NCBI Taxonomy" id="2599074"/>
    <lineage>
        <taxon>Bacteria</taxon>
        <taxon>Bacillati</taxon>
        <taxon>Bacillota</taxon>
        <taxon>Clostridia</taxon>
        <taxon>Lachnospirales</taxon>
        <taxon>Lachnospiraceae</taxon>
        <taxon>Candidatus Weimeria</taxon>
    </lineage>
</organism>
<evidence type="ECO:0000313" key="8">
    <source>
        <dbReference type="EMBL" id="MQN01971.1"/>
    </source>
</evidence>
<feature type="domain" description="Orn/Lys/Arg decarboxylases family 1 pyridoxal-P attachment site" evidence="6">
    <location>
        <begin position="31"/>
        <end position="296"/>
    </location>
</feature>
<dbReference type="InterPro" id="IPR000310">
    <property type="entry name" value="Orn/Lys/Arg_deCO2ase_major_dom"/>
</dbReference>
<dbReference type="GO" id="GO:0016831">
    <property type="term" value="F:carboxy-lyase activity"/>
    <property type="evidence" value="ECO:0007669"/>
    <property type="project" value="UniProtKB-KW"/>
</dbReference>
<evidence type="ECO:0000259" key="6">
    <source>
        <dbReference type="Pfam" id="PF01276"/>
    </source>
</evidence>
<keyword evidence="5" id="KW-0456">Lyase</keyword>
<dbReference type="Pfam" id="PF03711">
    <property type="entry name" value="OKR_DC_1_C"/>
    <property type="match status" value="1"/>
</dbReference>
<dbReference type="GO" id="GO:0008483">
    <property type="term" value="F:transaminase activity"/>
    <property type="evidence" value="ECO:0007669"/>
    <property type="project" value="UniProtKB-KW"/>
</dbReference>
<dbReference type="EMBL" id="VOGC01000007">
    <property type="protein sequence ID" value="MQN01971.1"/>
    <property type="molecule type" value="Genomic_DNA"/>
</dbReference>
<evidence type="ECO:0000256" key="5">
    <source>
        <dbReference type="ARBA" id="ARBA00023239"/>
    </source>
</evidence>
<evidence type="ECO:0000256" key="3">
    <source>
        <dbReference type="ARBA" id="ARBA00022793"/>
    </source>
</evidence>
<name>A0A6N7J1X6_9FIRM</name>
<dbReference type="InterPro" id="IPR015424">
    <property type="entry name" value="PyrdxlP-dep_Trfase"/>
</dbReference>
<dbReference type="Gene3D" id="3.40.640.10">
    <property type="entry name" value="Type I PLP-dependent aspartate aminotransferase-like (Major domain)"/>
    <property type="match status" value="1"/>
</dbReference>
<evidence type="ECO:0000259" key="7">
    <source>
        <dbReference type="Pfam" id="PF03711"/>
    </source>
</evidence>
<dbReference type="InterPro" id="IPR036633">
    <property type="entry name" value="Prn/Lys/Arg_de-COase_C_sf"/>
</dbReference>
<reference evidence="8" key="1">
    <citation type="journal article" date="2020" name="Appl. Environ. Microbiol.">
        <title>Medium-Chain Fatty Acid Synthesis by 'Candidatus Weimeria bifida' gen. nov., sp. nov., and 'Candidatus Pseudoramibacter fermentans' sp. nov.</title>
        <authorList>
            <person name="Scarborough M.J."/>
            <person name="Myers K.S."/>
            <person name="Donohue T.J."/>
            <person name="Noguera D.R."/>
        </authorList>
    </citation>
    <scope>NUCLEOTIDE SEQUENCE</scope>
    <source>
        <strain evidence="8">LCO1.1</strain>
    </source>
</reference>
<comment type="cofactor">
    <cofactor evidence="1">
        <name>pyridoxal 5'-phosphate</name>
        <dbReference type="ChEBI" id="CHEBI:597326"/>
    </cofactor>
</comment>
<dbReference type="Gene3D" id="3.90.105.10">
    <property type="entry name" value="Molybdopterin biosynthesis moea protein, domain 2"/>
    <property type="match status" value="1"/>
</dbReference>
<keyword evidence="3" id="KW-0210">Decarboxylase</keyword>
<proteinExistence type="inferred from homology"/>
<keyword evidence="4" id="KW-0663">Pyridoxal phosphate</keyword>
<dbReference type="Pfam" id="PF01276">
    <property type="entry name" value="OKR_DC_1"/>
    <property type="match status" value="1"/>
</dbReference>
<sequence length="474" mass="52900">MELLDKLKELKQDDPYPMHMPGHKRIRLDFPNIYDIDITETDGYDNLHRPEGIIKELSRETAELYGADQAFLSVGGSTDMILTSIFAATRPEDKIIIARNCHKSVYHAAVLRDLQVRYLFPEILELGIPGGIKPSEVNKLLKSEKYISACVVTSPTYEGVISDVRSIADICHEYGIPLIVDAAHGAHLGFGNFPVNPIKQGADAVVISLHKTLPSLTQTACLLRNKDSLISAERIRQYFDYFETSSPSYVLMAGIDNCITFLKEKGPAAFENYEKKLKSLRENLKKLKNISLFEPENYSYDPSKLVISMYGKSGTELADILRRGKIEPEMTSLSYCLAMTSVMDTDQGFERLFRVLQAASKSETDYGKRLINSVVPQKSHENSLNRASGIYQQAPEKRYDIGIAEKSEIIYQEKDKLEGKVSGGIVTVYPPGIPLIVPGEIFTDKVLVDLKTAKAAGLTVDGDFNGKYLIVKEK</sequence>
<evidence type="ECO:0000256" key="4">
    <source>
        <dbReference type="ARBA" id="ARBA00022898"/>
    </source>
</evidence>
<gene>
    <name evidence="8" type="ORF">FRC54_08735</name>
</gene>
<feature type="domain" description="Orn/Lys/Arg decarboxylase C-terminal" evidence="7">
    <location>
        <begin position="402"/>
        <end position="445"/>
    </location>
</feature>
<dbReference type="SUPFAM" id="SSF53383">
    <property type="entry name" value="PLP-dependent transferases"/>
    <property type="match status" value="1"/>
</dbReference>
<dbReference type="AlphaFoldDB" id="A0A6N7J1X6"/>
<dbReference type="InterPro" id="IPR052357">
    <property type="entry name" value="Orn_Lys_Arg_decarboxylase-I"/>
</dbReference>
<comment type="caution">
    <text evidence="8">The sequence shown here is derived from an EMBL/GenBank/DDBJ whole genome shotgun (WGS) entry which is preliminary data.</text>
</comment>
<dbReference type="PANTHER" id="PTHR43277:SF4">
    <property type="entry name" value="ARGININE DECARBOXYLASE"/>
    <property type="match status" value="1"/>
</dbReference>
<evidence type="ECO:0000256" key="1">
    <source>
        <dbReference type="ARBA" id="ARBA00001933"/>
    </source>
</evidence>
<keyword evidence="9" id="KW-1185">Reference proteome</keyword>